<evidence type="ECO:0000313" key="2">
    <source>
        <dbReference type="Proteomes" id="UP000232323"/>
    </source>
</evidence>
<sequence>MFITSAQHPFSKYGKNVLELKSGRLSASLRPMSAPYSRWMPLQNMGMGQLADCIHSCATVGVRPSNSFFSRYTTLTRPRLHHLRPRQLSVVIRSMVALEYLPDEDWLSEFDSTCFSHPGHFDAQSAVQVLAGMATISGASFSFPQAVYLTALTDPCRFTKYNQLACLLHCLGSHNVPLWDEPRFLEVVGSRMGQLLAKMSQNDAQHAVLSSLCRSSTMQEILMLETGLSFELEGDDLTN</sequence>
<proteinExistence type="predicted"/>
<comment type="caution">
    <text evidence="1">The sequence shown here is derived from an EMBL/GenBank/DDBJ whole genome shotgun (WGS) entry which is preliminary data.</text>
</comment>
<reference evidence="1 2" key="1">
    <citation type="submission" date="2017-08" db="EMBL/GenBank/DDBJ databases">
        <title>Acidophilic green algal genome provides insights into adaptation to an acidic environment.</title>
        <authorList>
            <person name="Hirooka S."/>
            <person name="Hirose Y."/>
            <person name="Kanesaki Y."/>
            <person name="Higuchi S."/>
            <person name="Fujiwara T."/>
            <person name="Onuma R."/>
            <person name="Era A."/>
            <person name="Ohbayashi R."/>
            <person name="Uzuka A."/>
            <person name="Nozaki H."/>
            <person name="Yoshikawa H."/>
            <person name="Miyagishima S.Y."/>
        </authorList>
    </citation>
    <scope>NUCLEOTIDE SEQUENCE [LARGE SCALE GENOMIC DNA]</scope>
    <source>
        <strain evidence="1 2">NIES-2499</strain>
    </source>
</reference>
<keyword evidence="2" id="KW-1185">Reference proteome</keyword>
<name>A0A250WQF3_9CHLO</name>
<gene>
    <name evidence="1" type="ORF">CEUSTIGMA_g528.t1</name>
</gene>
<organism evidence="1 2">
    <name type="scientific">Chlamydomonas eustigma</name>
    <dbReference type="NCBI Taxonomy" id="1157962"/>
    <lineage>
        <taxon>Eukaryota</taxon>
        <taxon>Viridiplantae</taxon>
        <taxon>Chlorophyta</taxon>
        <taxon>core chlorophytes</taxon>
        <taxon>Chlorophyceae</taxon>
        <taxon>CS clade</taxon>
        <taxon>Chlamydomonadales</taxon>
        <taxon>Chlamydomonadaceae</taxon>
        <taxon>Chlamydomonas</taxon>
    </lineage>
</organism>
<dbReference type="Proteomes" id="UP000232323">
    <property type="component" value="Unassembled WGS sequence"/>
</dbReference>
<accession>A0A250WQF3</accession>
<evidence type="ECO:0008006" key="3">
    <source>
        <dbReference type="Google" id="ProtNLM"/>
    </source>
</evidence>
<dbReference type="AlphaFoldDB" id="A0A250WQF3"/>
<protein>
    <recommendedName>
        <fullName evidence="3">FAST kinase leucine-rich domain-containing protein</fullName>
    </recommendedName>
</protein>
<evidence type="ECO:0000313" key="1">
    <source>
        <dbReference type="EMBL" id="GAX73075.1"/>
    </source>
</evidence>
<dbReference type="EMBL" id="BEGY01000002">
    <property type="protein sequence ID" value="GAX73075.1"/>
    <property type="molecule type" value="Genomic_DNA"/>
</dbReference>